<dbReference type="Gene3D" id="1.10.1200.20">
    <property type="entry name" value="Colicin E immunity protein"/>
    <property type="match status" value="1"/>
</dbReference>
<dbReference type="SUPFAM" id="SSF47345">
    <property type="entry name" value="Colicin E immunity proteins"/>
    <property type="match status" value="1"/>
</dbReference>
<reference evidence="3 4" key="1">
    <citation type="submission" date="2015-12" db="EMBL/GenBank/DDBJ databases">
        <title>Genome comparisons provide insights into the role of secondary metabolites in the pathogenic phase of the Photorhabdus life cycle.</title>
        <authorList>
            <person name="Tobias N.J."/>
            <person name="Mishra B."/>
            <person name="Gupta D.K."/>
            <person name="Thines M."/>
            <person name="Stinear T.P."/>
            <person name="Bode H.B."/>
        </authorList>
    </citation>
    <scope>NUCLEOTIDE SEQUENCE [LARGE SCALE GENOMIC DNA]</scope>
    <source>
        <strain evidence="3 4">PB68.1</strain>
    </source>
</reference>
<dbReference type="Pfam" id="PF01320">
    <property type="entry name" value="Colicin_Pyocin"/>
    <property type="match status" value="1"/>
</dbReference>
<name>A0A1C0U5Z2_9GAMM</name>
<dbReference type="GO" id="GO:0015643">
    <property type="term" value="F:toxic substance binding"/>
    <property type="evidence" value="ECO:0007669"/>
    <property type="project" value="InterPro"/>
</dbReference>
<dbReference type="GO" id="GO:0030153">
    <property type="term" value="P:bacteriocin immunity"/>
    <property type="evidence" value="ECO:0007669"/>
    <property type="project" value="UniProtKB-KW"/>
</dbReference>
<sequence length="85" mass="9893">MNLKNKLEDYTEAEFLALLNKIFNGECKTEDEYHSLVKHIEIITEHPRRNGLIFYPENGVEDSPEGVLKVIKEWRAKSGRSGFKK</sequence>
<evidence type="ECO:0000313" key="3">
    <source>
        <dbReference type="EMBL" id="OCQ53306.1"/>
    </source>
</evidence>
<evidence type="ECO:0000256" key="1">
    <source>
        <dbReference type="ARBA" id="ARBA00009346"/>
    </source>
</evidence>
<gene>
    <name evidence="3" type="primary">imm_3</name>
    <name evidence="3" type="ORF">Ppb6_01498</name>
</gene>
<accession>A0A1C0U5Z2</accession>
<keyword evidence="4" id="KW-1185">Reference proteome</keyword>
<comment type="caution">
    <text evidence="3">The sequence shown here is derived from an EMBL/GenBank/DDBJ whole genome shotgun (WGS) entry which is preliminary data.</text>
</comment>
<dbReference type="InterPro" id="IPR000290">
    <property type="entry name" value="Colicin_pyocin"/>
</dbReference>
<dbReference type="AlphaFoldDB" id="A0A1C0U5Z2"/>
<dbReference type="PRINTS" id="PR01299">
    <property type="entry name" value="PYOCIN"/>
</dbReference>
<evidence type="ECO:0000313" key="4">
    <source>
        <dbReference type="Proteomes" id="UP000093476"/>
    </source>
</evidence>
<proteinExistence type="inferred from homology"/>
<protein>
    <submittedName>
        <fullName evidence="3">Colicin-E9 immunity protein</fullName>
    </submittedName>
</protein>
<comment type="similarity">
    <text evidence="1">Belongs to the colicins ColE2/ColE8/ColE9 and pyocins S1/S2 family.</text>
</comment>
<dbReference type="CDD" id="cd16363">
    <property type="entry name" value="Col_Im_like"/>
    <property type="match status" value="1"/>
</dbReference>
<dbReference type="STRING" id="286156.Ppb6_01498"/>
<keyword evidence="2" id="KW-0079">Bacteriocin immunity</keyword>
<dbReference type="EMBL" id="LOMY01000046">
    <property type="protein sequence ID" value="OCQ53306.1"/>
    <property type="molecule type" value="Genomic_DNA"/>
</dbReference>
<dbReference type="RefSeq" id="WP_065822747.1">
    <property type="nucleotide sequence ID" value="NZ_CAWMQZ010000046.1"/>
</dbReference>
<dbReference type="InterPro" id="IPR035900">
    <property type="entry name" value="Colicin_E_sf"/>
</dbReference>
<organism evidence="3 4">
    <name type="scientific">Photorhabdus australis subsp. thailandensis</name>
    <dbReference type="NCBI Taxonomy" id="2805096"/>
    <lineage>
        <taxon>Bacteria</taxon>
        <taxon>Pseudomonadati</taxon>
        <taxon>Pseudomonadota</taxon>
        <taxon>Gammaproteobacteria</taxon>
        <taxon>Enterobacterales</taxon>
        <taxon>Morganellaceae</taxon>
        <taxon>Photorhabdus</taxon>
    </lineage>
</organism>
<evidence type="ECO:0000256" key="2">
    <source>
        <dbReference type="ARBA" id="ARBA00023025"/>
    </source>
</evidence>
<dbReference type="Proteomes" id="UP000093476">
    <property type="component" value="Unassembled WGS sequence"/>
</dbReference>